<proteinExistence type="predicted"/>
<keyword evidence="2" id="KW-1133">Transmembrane helix</keyword>
<accession>A0A7I0HSL3</accession>
<protein>
    <submittedName>
        <fullName evidence="3">Uncharacterized protein</fullName>
    </submittedName>
</protein>
<evidence type="ECO:0000313" key="3">
    <source>
        <dbReference type="EMBL" id="TGL06733.1"/>
    </source>
</evidence>
<feature type="region of interest" description="Disordered" evidence="1">
    <location>
        <begin position="58"/>
        <end position="105"/>
    </location>
</feature>
<reference evidence="3 4" key="1">
    <citation type="journal article" date="2019" name="PLoS Negl. Trop. Dis.">
        <title>Revisiting the worldwide diversity of Leptospira species in the environment.</title>
        <authorList>
            <person name="Vincent A.T."/>
            <person name="Schiettekatte O."/>
            <person name="Bourhy P."/>
            <person name="Veyrier F.J."/>
            <person name="Picardeau M."/>
        </authorList>
    </citation>
    <scope>NUCLEOTIDE SEQUENCE [LARGE SCALE GENOMIC DNA]</scope>
    <source>
        <strain evidence="3 4">201800273</strain>
    </source>
</reference>
<gene>
    <name evidence="3" type="ORF">EHQ43_09880</name>
</gene>
<feature type="compositionally biased region" description="Pro residues" evidence="1">
    <location>
        <begin position="81"/>
        <end position="93"/>
    </location>
</feature>
<comment type="caution">
    <text evidence="3">The sequence shown here is derived from an EMBL/GenBank/DDBJ whole genome shotgun (WGS) entry which is preliminary data.</text>
</comment>
<feature type="transmembrane region" description="Helical" evidence="2">
    <location>
        <begin position="20"/>
        <end position="40"/>
    </location>
</feature>
<name>A0A7I0HSL3_9LEPT</name>
<dbReference type="EMBL" id="RQFT01000008">
    <property type="protein sequence ID" value="TGL06733.1"/>
    <property type="molecule type" value="Genomic_DNA"/>
</dbReference>
<organism evidence="3 4">
    <name type="scientific">Leptospira bouyouniensis</name>
    <dbReference type="NCBI Taxonomy" id="2484911"/>
    <lineage>
        <taxon>Bacteria</taxon>
        <taxon>Pseudomonadati</taxon>
        <taxon>Spirochaetota</taxon>
        <taxon>Spirochaetia</taxon>
        <taxon>Leptospirales</taxon>
        <taxon>Leptospiraceae</taxon>
        <taxon>Leptospira</taxon>
    </lineage>
</organism>
<feature type="compositionally biased region" description="Polar residues" evidence="1">
    <location>
        <begin position="62"/>
        <end position="72"/>
    </location>
</feature>
<sequence length="339" mass="37323">MFKAVDYVSRSFPFQKNKSLEHMFYLTFFYFMLFLSLLFLNCAQEEQKSEQTNTLGLLGLASGNQTPTNSETGQPEGGLLPPIPPVVGPPANPGQPLNAPILNDPQTQVNNAPLAEDQYGLYGKILIDQISFQLPVHDQTTITAYIGKRNLRLEPDGTVVNATNFKTFTPANPNQGGTVWFSFIHRSNQKQKLILVARNEFGSSSKEINFSHNRDCGGVALAPTTYGNCNGQCIEVTNVAGQWNFKAKYNHVGPGIVYSMITIQGNTLKTGGLLGYDESEYIWDLTHGPNYPLVVAPISSTIGPLVNEYTCIGLQSIIYVEDENGNLNTSILSEKARFE</sequence>
<dbReference type="Proteomes" id="UP000297641">
    <property type="component" value="Unassembled WGS sequence"/>
</dbReference>
<keyword evidence="2" id="KW-0472">Membrane</keyword>
<evidence type="ECO:0000313" key="4">
    <source>
        <dbReference type="Proteomes" id="UP000297641"/>
    </source>
</evidence>
<evidence type="ECO:0000256" key="1">
    <source>
        <dbReference type="SAM" id="MobiDB-lite"/>
    </source>
</evidence>
<keyword evidence="2" id="KW-0812">Transmembrane</keyword>
<evidence type="ECO:0000256" key="2">
    <source>
        <dbReference type="SAM" id="Phobius"/>
    </source>
</evidence>
<dbReference type="RefSeq" id="WP_135771071.1">
    <property type="nucleotide sequence ID" value="NZ_RQFT01000008.1"/>
</dbReference>
<dbReference type="AlphaFoldDB" id="A0A7I0HSL3"/>